<evidence type="ECO:0000313" key="1">
    <source>
        <dbReference type="EMBL" id="PDW00237.1"/>
    </source>
</evidence>
<evidence type="ECO:0000313" key="2">
    <source>
        <dbReference type="Proteomes" id="UP000220922"/>
    </source>
</evidence>
<protein>
    <submittedName>
        <fullName evidence="1">Uncharacterized protein</fullName>
    </submittedName>
</protein>
<reference evidence="1 2" key="1">
    <citation type="submission" date="2016-05" db="EMBL/GenBank/DDBJ databases">
        <authorList>
            <person name="Lavstsen T."/>
            <person name="Jespersen J.S."/>
        </authorList>
    </citation>
    <scope>NUCLEOTIDE SEQUENCE [LARGE SCALE GENOMIC DNA]</scope>
    <source>
        <strain evidence="1 2">B7-9</strain>
    </source>
</reference>
<keyword evidence="2" id="KW-1185">Reference proteome</keyword>
<accession>A0A2H3KPV6</accession>
<name>A0A2H3KPV6_9CHLR</name>
<dbReference type="OrthoDB" id="4828421at2"/>
<dbReference type="Proteomes" id="UP000220922">
    <property type="component" value="Unassembled WGS sequence"/>
</dbReference>
<dbReference type="EMBL" id="LYXE01000050">
    <property type="protein sequence ID" value="PDW00237.1"/>
    <property type="molecule type" value="Genomic_DNA"/>
</dbReference>
<organism evidence="1 2">
    <name type="scientific">Candidatus Chloroploca asiatica</name>
    <dbReference type="NCBI Taxonomy" id="1506545"/>
    <lineage>
        <taxon>Bacteria</taxon>
        <taxon>Bacillati</taxon>
        <taxon>Chloroflexota</taxon>
        <taxon>Chloroflexia</taxon>
        <taxon>Chloroflexales</taxon>
        <taxon>Chloroflexineae</taxon>
        <taxon>Oscillochloridaceae</taxon>
        <taxon>Candidatus Chloroploca</taxon>
    </lineage>
</organism>
<comment type="caution">
    <text evidence="1">The sequence shown here is derived from an EMBL/GenBank/DDBJ whole genome shotgun (WGS) entry which is preliminary data.</text>
</comment>
<dbReference type="RefSeq" id="WP_097651194.1">
    <property type="nucleotide sequence ID" value="NZ_LYXE01000050.1"/>
</dbReference>
<sequence length="86" mass="9254">MTNPTPKATHLCYRIRVRGHLPPDWGDWFDGFSLAHTADDATLLTSPLLDQAALHGALATIRDLGLFLEAVIPIPSETPGPPRNGG</sequence>
<gene>
    <name evidence="1" type="ORF">A9Q02_10480</name>
</gene>
<dbReference type="AlphaFoldDB" id="A0A2H3KPV6"/>
<proteinExistence type="predicted"/>